<proteinExistence type="predicted"/>
<dbReference type="InterPro" id="IPR023393">
    <property type="entry name" value="START-like_dom_sf"/>
</dbReference>
<organism evidence="2">
    <name type="scientific">marine metagenome</name>
    <dbReference type="NCBI Taxonomy" id="408172"/>
    <lineage>
        <taxon>unclassified sequences</taxon>
        <taxon>metagenomes</taxon>
        <taxon>ecological metagenomes</taxon>
    </lineage>
</organism>
<gene>
    <name evidence="2" type="ORF">METZ01_LOCUS37535</name>
</gene>
<evidence type="ECO:0008006" key="3">
    <source>
        <dbReference type="Google" id="ProtNLM"/>
    </source>
</evidence>
<sequence length="396" mass="44274">MLLTIATISVLIVLVLFIWDTSSGYETQSNIRSFYRPFYAESSISHEYLSTPAAVWKTLTALDGYSSWFPQVSRLLPDVNTQRYVHKFSFDQFPLVPGARFLLRPNSWSPFYHSRIVVVDENKEISFDLKYNPFFREYVVFSLKPQSYGTTVTCVRTSKGLFSFLSLWGFSNTKSKMLENLGFFIPDETTKEGEGEKNGATTQASFLSRDATIAQAVQAGLDGNMDLINTIVDKPTRGLAKATLVQTKRKGGTLPDHLQKALSEVPTAVPTKKQSEGISPFSNQNEHIAYLVNLTLDGNDETLNAVPDRVIRGKAKAMLAKIKRGALERPPMPETSSNPATSMENNFEEEENEEQLITRLVKAGVDGNLDEINALENKVLRGKIKSAIVKEKRAKK</sequence>
<accession>A0A381QZ07</accession>
<dbReference type="SUPFAM" id="SSF55961">
    <property type="entry name" value="Bet v1-like"/>
    <property type="match status" value="1"/>
</dbReference>
<feature type="region of interest" description="Disordered" evidence="1">
    <location>
        <begin position="328"/>
        <end position="355"/>
    </location>
</feature>
<protein>
    <recommendedName>
        <fullName evidence="3">Coenzyme Q-binding protein COQ10 START domain-containing protein</fullName>
    </recommendedName>
</protein>
<dbReference type="Gene3D" id="3.30.530.20">
    <property type="match status" value="1"/>
</dbReference>
<evidence type="ECO:0000256" key="1">
    <source>
        <dbReference type="SAM" id="MobiDB-lite"/>
    </source>
</evidence>
<dbReference type="EMBL" id="UINC01001602">
    <property type="protein sequence ID" value="SUZ84681.1"/>
    <property type="molecule type" value="Genomic_DNA"/>
</dbReference>
<reference evidence="2" key="1">
    <citation type="submission" date="2018-05" db="EMBL/GenBank/DDBJ databases">
        <authorList>
            <person name="Lanie J.A."/>
            <person name="Ng W.-L."/>
            <person name="Kazmierczak K.M."/>
            <person name="Andrzejewski T.M."/>
            <person name="Davidsen T.M."/>
            <person name="Wayne K.J."/>
            <person name="Tettelin H."/>
            <person name="Glass J.I."/>
            <person name="Rusch D."/>
            <person name="Podicherti R."/>
            <person name="Tsui H.-C.T."/>
            <person name="Winkler M.E."/>
        </authorList>
    </citation>
    <scope>NUCLEOTIDE SEQUENCE</scope>
</reference>
<dbReference type="AlphaFoldDB" id="A0A381QZ07"/>
<evidence type="ECO:0000313" key="2">
    <source>
        <dbReference type="EMBL" id="SUZ84681.1"/>
    </source>
</evidence>
<feature type="compositionally biased region" description="Polar residues" evidence="1">
    <location>
        <begin position="334"/>
        <end position="343"/>
    </location>
</feature>
<name>A0A381QZ07_9ZZZZ</name>